<keyword evidence="2" id="KW-0732">Signal</keyword>
<gene>
    <name evidence="3" type="ORF">UW44_C0010G0070</name>
</gene>
<evidence type="ECO:0008006" key="5">
    <source>
        <dbReference type="Google" id="ProtNLM"/>
    </source>
</evidence>
<evidence type="ECO:0000256" key="2">
    <source>
        <dbReference type="SAM" id="SignalP"/>
    </source>
</evidence>
<comment type="caution">
    <text evidence="3">The sequence shown here is derived from an EMBL/GenBank/DDBJ whole genome shotgun (WGS) entry which is preliminary data.</text>
</comment>
<feature type="chain" id="PRO_5002538064" description="Lipoprotein" evidence="2">
    <location>
        <begin position="24"/>
        <end position="93"/>
    </location>
</feature>
<feature type="transmembrane region" description="Helical" evidence="1">
    <location>
        <begin position="41"/>
        <end position="60"/>
    </location>
</feature>
<evidence type="ECO:0000313" key="3">
    <source>
        <dbReference type="EMBL" id="KKT51632.1"/>
    </source>
</evidence>
<accession>A0A0G1K5S3</accession>
<feature type="signal peptide" evidence="2">
    <location>
        <begin position="1"/>
        <end position="23"/>
    </location>
</feature>
<reference evidence="3 4" key="1">
    <citation type="journal article" date="2015" name="Nature">
        <title>rRNA introns, odd ribosomes, and small enigmatic genomes across a large radiation of phyla.</title>
        <authorList>
            <person name="Brown C.T."/>
            <person name="Hug L.A."/>
            <person name="Thomas B.C."/>
            <person name="Sharon I."/>
            <person name="Castelle C.J."/>
            <person name="Singh A."/>
            <person name="Wilkins M.J."/>
            <person name="Williams K.H."/>
            <person name="Banfield J.F."/>
        </authorList>
    </citation>
    <scope>NUCLEOTIDE SEQUENCE [LARGE SCALE GENOMIC DNA]</scope>
</reference>
<dbReference type="EMBL" id="LCIH01000010">
    <property type="protein sequence ID" value="KKT51632.1"/>
    <property type="molecule type" value="Genomic_DNA"/>
</dbReference>
<feature type="transmembrane region" description="Helical" evidence="1">
    <location>
        <begin position="72"/>
        <end position="91"/>
    </location>
</feature>
<dbReference type="AlphaFoldDB" id="A0A0G1K5S3"/>
<organism evidence="3 4">
    <name type="scientific">Candidatus Collierbacteria bacterium GW2011_GWB2_44_22</name>
    <dbReference type="NCBI Taxonomy" id="1618387"/>
    <lineage>
        <taxon>Bacteria</taxon>
        <taxon>Candidatus Collieribacteriota</taxon>
    </lineage>
</organism>
<keyword evidence="1" id="KW-0472">Membrane</keyword>
<protein>
    <recommendedName>
        <fullName evidence="5">Lipoprotein</fullName>
    </recommendedName>
</protein>
<sequence>MKNSNLFILLALAAIVLTTLACASGNPYASVESPAGFWKGLWDGMTVLFSGLISIFNHSYGLYEVNNNGGMYNLGFWLGISLLAGASRASAGK</sequence>
<proteinExistence type="predicted"/>
<name>A0A0G1K5S3_9BACT</name>
<keyword evidence="1" id="KW-1133">Transmembrane helix</keyword>
<evidence type="ECO:0000256" key="1">
    <source>
        <dbReference type="SAM" id="Phobius"/>
    </source>
</evidence>
<dbReference type="PROSITE" id="PS51257">
    <property type="entry name" value="PROKAR_LIPOPROTEIN"/>
    <property type="match status" value="1"/>
</dbReference>
<dbReference type="Proteomes" id="UP000034006">
    <property type="component" value="Unassembled WGS sequence"/>
</dbReference>
<evidence type="ECO:0000313" key="4">
    <source>
        <dbReference type="Proteomes" id="UP000034006"/>
    </source>
</evidence>
<keyword evidence="1" id="KW-0812">Transmembrane</keyword>